<reference evidence="9 10" key="1">
    <citation type="submission" date="2022-05" db="EMBL/GenBank/DDBJ databases">
        <authorList>
            <consortium name="Genoscope - CEA"/>
            <person name="William W."/>
        </authorList>
    </citation>
    <scope>NUCLEOTIDE SEQUENCE [LARGE SCALE GENOMIC DNA]</scope>
</reference>
<organism evidence="9 10">
    <name type="scientific">Porites lobata</name>
    <dbReference type="NCBI Taxonomy" id="104759"/>
    <lineage>
        <taxon>Eukaryota</taxon>
        <taxon>Metazoa</taxon>
        <taxon>Cnidaria</taxon>
        <taxon>Anthozoa</taxon>
        <taxon>Hexacorallia</taxon>
        <taxon>Scleractinia</taxon>
        <taxon>Fungiina</taxon>
        <taxon>Poritidae</taxon>
        <taxon>Porites</taxon>
    </lineage>
</organism>
<name>A0ABN8PZ81_9CNID</name>
<keyword evidence="5" id="KW-0479">Metal-binding</keyword>
<protein>
    <recommendedName>
        <fullName evidence="8">DDE Tnp4 domain-containing protein</fullName>
    </recommendedName>
</protein>
<dbReference type="Pfam" id="PF13359">
    <property type="entry name" value="DDE_Tnp_4"/>
    <property type="match status" value="1"/>
</dbReference>
<keyword evidence="10" id="KW-1185">Reference proteome</keyword>
<dbReference type="PANTHER" id="PTHR22930:SF85">
    <property type="entry name" value="GH03217P-RELATED"/>
    <property type="match status" value="1"/>
</dbReference>
<dbReference type="InterPro" id="IPR045249">
    <property type="entry name" value="HARBI1-like"/>
</dbReference>
<dbReference type="InterPro" id="IPR027806">
    <property type="entry name" value="HARBI1_dom"/>
</dbReference>
<dbReference type="EMBL" id="CALNXK010000097">
    <property type="protein sequence ID" value="CAH3153968.1"/>
    <property type="molecule type" value="Genomic_DNA"/>
</dbReference>
<evidence type="ECO:0000256" key="2">
    <source>
        <dbReference type="ARBA" id="ARBA00004123"/>
    </source>
</evidence>
<evidence type="ECO:0000313" key="10">
    <source>
        <dbReference type="Proteomes" id="UP001159405"/>
    </source>
</evidence>
<keyword evidence="6" id="KW-0378">Hydrolase</keyword>
<dbReference type="PANTHER" id="PTHR22930">
    <property type="match status" value="1"/>
</dbReference>
<sequence length="296" mass="33851">MAGDEALVMTSLVLIMAIFLRRRRTLFRRMRLMALQTRRMRRNAVMLSIQQQNNINHRKRKTMWVYPRPQFWFEQLVVNHYQDHLWREHFRVSRDTFEYICGLVGPQLIRQNTILCQAITVEKRVAVALWRLATGNSYRTVGLTFGIGQSTAMNVKDEFCSALIRRANDFIKFPKTEAETRQAMQEFLNISRFPQVVGALDGSHIPIKVPKDDPNENVNRKSFHSIVLQAVADANGKFLHVSTGYAGSIHNARMLRMSALVTAIENGGILHSPTCRIGGTEVKPLLVADPAYKLTT</sequence>
<evidence type="ECO:0000256" key="3">
    <source>
        <dbReference type="ARBA" id="ARBA00006958"/>
    </source>
</evidence>
<evidence type="ECO:0000256" key="6">
    <source>
        <dbReference type="ARBA" id="ARBA00022801"/>
    </source>
</evidence>
<dbReference type="Proteomes" id="UP001159405">
    <property type="component" value="Unassembled WGS sequence"/>
</dbReference>
<comment type="cofactor">
    <cofactor evidence="1">
        <name>a divalent metal cation</name>
        <dbReference type="ChEBI" id="CHEBI:60240"/>
    </cofactor>
</comment>
<evidence type="ECO:0000259" key="8">
    <source>
        <dbReference type="Pfam" id="PF13359"/>
    </source>
</evidence>
<comment type="subcellular location">
    <subcellularLocation>
        <location evidence="2">Nucleus</location>
    </subcellularLocation>
</comment>
<keyword evidence="4" id="KW-0540">Nuclease</keyword>
<evidence type="ECO:0000256" key="7">
    <source>
        <dbReference type="ARBA" id="ARBA00023242"/>
    </source>
</evidence>
<gene>
    <name evidence="9" type="ORF">PLOB_00049821</name>
</gene>
<evidence type="ECO:0000313" key="9">
    <source>
        <dbReference type="EMBL" id="CAH3153968.1"/>
    </source>
</evidence>
<accession>A0ABN8PZ81</accession>
<keyword evidence="7" id="KW-0539">Nucleus</keyword>
<evidence type="ECO:0000256" key="1">
    <source>
        <dbReference type="ARBA" id="ARBA00001968"/>
    </source>
</evidence>
<evidence type="ECO:0000256" key="5">
    <source>
        <dbReference type="ARBA" id="ARBA00022723"/>
    </source>
</evidence>
<proteinExistence type="inferred from homology"/>
<comment type="caution">
    <text evidence="9">The sequence shown here is derived from an EMBL/GenBank/DDBJ whole genome shotgun (WGS) entry which is preliminary data.</text>
</comment>
<comment type="similarity">
    <text evidence="3">Belongs to the HARBI1 family.</text>
</comment>
<feature type="domain" description="DDE Tnp4" evidence="8">
    <location>
        <begin position="200"/>
        <end position="295"/>
    </location>
</feature>
<evidence type="ECO:0000256" key="4">
    <source>
        <dbReference type="ARBA" id="ARBA00022722"/>
    </source>
</evidence>